<evidence type="ECO:0000256" key="1">
    <source>
        <dbReference type="ARBA" id="ARBA00004496"/>
    </source>
</evidence>
<comment type="function">
    <text evidence="9">DNA polymerase III is a complex, multichain enzyme responsible for most of the replicative synthesis in bacteria. This DNA polymerase also exhibits 3' to 5' exonuclease activity. The alpha chain is the DNA polymerase.</text>
</comment>
<dbReference type="Gene3D" id="1.10.10.1600">
    <property type="entry name" value="Bacterial DNA polymerase III alpha subunit, thumb domain"/>
    <property type="match status" value="1"/>
</dbReference>
<dbReference type="eggNOG" id="COG0587">
    <property type="taxonomic scope" value="Bacteria"/>
</dbReference>
<feature type="domain" description="Polymerase/histidinol phosphatase N-terminal" evidence="12">
    <location>
        <begin position="3"/>
        <end position="70"/>
    </location>
</feature>
<dbReference type="InterPro" id="IPR041931">
    <property type="entry name" value="DNA_pol3_alpha_thumb_dom"/>
</dbReference>
<keyword evidence="6" id="KW-0548">Nucleotidyltransferase</keyword>
<reference evidence="13 14" key="1">
    <citation type="journal article" date="2017" name="Front. Microbiol.">
        <title>Genomic Characterization of Dairy Associated Leuconostoc Species and Diversity of Leuconostocs in Undefined Mixed Mesophilic Starter Cultures.</title>
        <authorList>
            <person name="Frantzen C.A."/>
            <person name="Kot W."/>
            <person name="Pedersen T.B."/>
            <person name="Ardo Y.M."/>
            <person name="Broadbent J.R."/>
            <person name="Neve H."/>
            <person name="Hansen L.H."/>
            <person name="Dal Bello F."/>
            <person name="Ostlie H.M."/>
            <person name="Kleppen H.P."/>
            <person name="Vogensen F.K."/>
            <person name="Holo H."/>
        </authorList>
    </citation>
    <scope>NUCLEOTIDE SEQUENCE [LARGE SCALE GENOMIC DNA]</scope>
    <source>
        <strain evidence="13 14">LMGCF08</strain>
    </source>
</reference>
<protein>
    <recommendedName>
        <fullName evidence="4">DNA polymerase III subunit alpha</fullName>
        <ecNumber evidence="3">2.7.7.7</ecNumber>
    </recommendedName>
</protein>
<dbReference type="STRING" id="33968.BMS77_07195"/>
<dbReference type="Proteomes" id="UP000192288">
    <property type="component" value="Unassembled WGS sequence"/>
</dbReference>
<dbReference type="Pfam" id="PF14579">
    <property type="entry name" value="HHH_6"/>
    <property type="match status" value="1"/>
</dbReference>
<evidence type="ECO:0000313" key="13">
    <source>
        <dbReference type="EMBL" id="ORI98212.1"/>
    </source>
</evidence>
<dbReference type="RefSeq" id="WP_004913122.1">
    <property type="nucleotide sequence ID" value="NZ_MPLS01000007.1"/>
</dbReference>
<comment type="catalytic activity">
    <reaction evidence="11">
        <text>DNA(n) + a 2'-deoxyribonucleoside 5'-triphosphate = DNA(n+1) + diphosphate</text>
        <dbReference type="Rhea" id="RHEA:22508"/>
        <dbReference type="Rhea" id="RHEA-COMP:17339"/>
        <dbReference type="Rhea" id="RHEA-COMP:17340"/>
        <dbReference type="ChEBI" id="CHEBI:33019"/>
        <dbReference type="ChEBI" id="CHEBI:61560"/>
        <dbReference type="ChEBI" id="CHEBI:173112"/>
        <dbReference type="EC" id="2.7.7.7"/>
    </reaction>
</comment>
<dbReference type="InterPro" id="IPR012340">
    <property type="entry name" value="NA-bd_OB-fold"/>
</dbReference>
<dbReference type="PANTHER" id="PTHR32294">
    <property type="entry name" value="DNA POLYMERASE III SUBUNIT ALPHA"/>
    <property type="match status" value="1"/>
</dbReference>
<evidence type="ECO:0000256" key="7">
    <source>
        <dbReference type="ARBA" id="ARBA00022705"/>
    </source>
</evidence>
<dbReference type="SUPFAM" id="SSF89550">
    <property type="entry name" value="PHP domain-like"/>
    <property type="match status" value="1"/>
</dbReference>
<comment type="subunit">
    <text evidence="10">DNA polymerase III contains a core (composed of alpha, epsilon and theta chains) that associates with a tau subunit. This core dimerizes to form the POLIII' complex. PolIII' associates with the gamma complex (composed of gamma, delta, delta', psi and chi chains) and with the beta chain to form the complete DNA polymerase III complex.</text>
</comment>
<comment type="subcellular location">
    <subcellularLocation>
        <location evidence="1">Cytoplasm</location>
    </subcellularLocation>
</comment>
<dbReference type="GO" id="GO:0005737">
    <property type="term" value="C:cytoplasm"/>
    <property type="evidence" value="ECO:0007669"/>
    <property type="project" value="UniProtKB-SubCell"/>
</dbReference>
<dbReference type="SUPFAM" id="SSF50249">
    <property type="entry name" value="Nucleic acid-binding proteins"/>
    <property type="match status" value="1"/>
</dbReference>
<evidence type="ECO:0000256" key="9">
    <source>
        <dbReference type="ARBA" id="ARBA00025611"/>
    </source>
</evidence>
<dbReference type="Pfam" id="PF17657">
    <property type="entry name" value="DNA_pol3_finger"/>
    <property type="match status" value="1"/>
</dbReference>
<proteinExistence type="inferred from homology"/>
<dbReference type="CDD" id="cd04485">
    <property type="entry name" value="DnaE_OBF"/>
    <property type="match status" value="1"/>
</dbReference>
<evidence type="ECO:0000256" key="6">
    <source>
        <dbReference type="ARBA" id="ARBA00022695"/>
    </source>
</evidence>
<dbReference type="EMBL" id="MPLS01000007">
    <property type="protein sequence ID" value="ORI98212.1"/>
    <property type="molecule type" value="Genomic_DNA"/>
</dbReference>
<dbReference type="InterPro" id="IPR040982">
    <property type="entry name" value="DNA_pol3_finger"/>
</dbReference>
<dbReference type="AlphaFoldDB" id="A0A1X0VEP7"/>
<dbReference type="InterPro" id="IPR004365">
    <property type="entry name" value="NA-bd_OB_tRNA"/>
</dbReference>
<accession>A0A1X0VEP7</accession>
<evidence type="ECO:0000256" key="2">
    <source>
        <dbReference type="ARBA" id="ARBA00009496"/>
    </source>
</evidence>
<dbReference type="NCBIfam" id="TIGR00594">
    <property type="entry name" value="polc"/>
    <property type="match status" value="1"/>
</dbReference>
<comment type="similarity">
    <text evidence="2">Belongs to the DNA polymerase type-C family. DnaE subfamily.</text>
</comment>
<dbReference type="Pfam" id="PF07733">
    <property type="entry name" value="DNA_pol3_alpha"/>
    <property type="match status" value="1"/>
</dbReference>
<keyword evidence="7" id="KW-0235">DNA replication</keyword>
<comment type="caution">
    <text evidence="13">The sequence shown here is derived from an EMBL/GenBank/DDBJ whole genome shotgun (WGS) entry which is preliminary data.</text>
</comment>
<dbReference type="InterPro" id="IPR016195">
    <property type="entry name" value="Pol/histidinol_Pase-like"/>
</dbReference>
<evidence type="ECO:0000259" key="12">
    <source>
        <dbReference type="SMART" id="SM00481"/>
    </source>
</evidence>
<dbReference type="InterPro" id="IPR004805">
    <property type="entry name" value="DnaE2/DnaE/PolC"/>
</dbReference>
<evidence type="ECO:0000256" key="10">
    <source>
        <dbReference type="ARBA" id="ARBA00026073"/>
    </source>
</evidence>
<dbReference type="SMART" id="SM00481">
    <property type="entry name" value="POLIIIAc"/>
    <property type="match status" value="1"/>
</dbReference>
<dbReference type="Pfam" id="PF01336">
    <property type="entry name" value="tRNA_anti-codon"/>
    <property type="match status" value="1"/>
</dbReference>
<dbReference type="GO" id="GO:0003887">
    <property type="term" value="F:DNA-directed DNA polymerase activity"/>
    <property type="evidence" value="ECO:0007669"/>
    <property type="project" value="UniProtKB-KW"/>
</dbReference>
<dbReference type="Gene3D" id="2.40.50.140">
    <property type="entry name" value="Nucleic acid-binding proteins"/>
    <property type="match status" value="1"/>
</dbReference>
<dbReference type="CDD" id="cd07431">
    <property type="entry name" value="PHP_PolIIIA"/>
    <property type="match status" value="1"/>
</dbReference>
<dbReference type="GO" id="GO:0006260">
    <property type="term" value="P:DNA replication"/>
    <property type="evidence" value="ECO:0007669"/>
    <property type="project" value="UniProtKB-KW"/>
</dbReference>
<organism evidence="13 14">
    <name type="scientific">Leuconostoc pseudomesenteroides</name>
    <dbReference type="NCBI Taxonomy" id="33968"/>
    <lineage>
        <taxon>Bacteria</taxon>
        <taxon>Bacillati</taxon>
        <taxon>Bacillota</taxon>
        <taxon>Bacilli</taxon>
        <taxon>Lactobacillales</taxon>
        <taxon>Lactobacillaceae</taxon>
        <taxon>Leuconostoc</taxon>
    </lineage>
</organism>
<keyword evidence="5" id="KW-0808">Transferase</keyword>
<evidence type="ECO:0000256" key="8">
    <source>
        <dbReference type="ARBA" id="ARBA00022932"/>
    </source>
</evidence>
<dbReference type="Gene3D" id="3.20.20.140">
    <property type="entry name" value="Metal-dependent hydrolases"/>
    <property type="match status" value="1"/>
</dbReference>
<dbReference type="InterPro" id="IPR004013">
    <property type="entry name" value="PHP_dom"/>
</dbReference>
<dbReference type="GO" id="GO:0008408">
    <property type="term" value="F:3'-5' exonuclease activity"/>
    <property type="evidence" value="ECO:0007669"/>
    <property type="project" value="InterPro"/>
</dbReference>
<dbReference type="InterPro" id="IPR029460">
    <property type="entry name" value="DNAPol_HHH"/>
</dbReference>
<dbReference type="PANTHER" id="PTHR32294:SF0">
    <property type="entry name" value="DNA POLYMERASE III SUBUNIT ALPHA"/>
    <property type="match status" value="1"/>
</dbReference>
<keyword evidence="8" id="KW-0239">DNA-directed DNA polymerase</keyword>
<name>A0A1X0VEP7_LEUPS</name>
<dbReference type="GO" id="GO:0003676">
    <property type="term" value="F:nucleic acid binding"/>
    <property type="evidence" value="ECO:0007669"/>
    <property type="project" value="InterPro"/>
</dbReference>
<evidence type="ECO:0000256" key="3">
    <source>
        <dbReference type="ARBA" id="ARBA00012417"/>
    </source>
</evidence>
<evidence type="ECO:0000313" key="14">
    <source>
        <dbReference type="Proteomes" id="UP000192288"/>
    </source>
</evidence>
<evidence type="ECO:0000256" key="5">
    <source>
        <dbReference type="ARBA" id="ARBA00022679"/>
    </source>
</evidence>
<gene>
    <name evidence="13" type="ORF">BMR96_03155</name>
</gene>
<dbReference type="EC" id="2.7.7.7" evidence="3"/>
<dbReference type="InterPro" id="IPR003141">
    <property type="entry name" value="Pol/His_phosphatase_N"/>
</dbReference>
<dbReference type="Gene3D" id="1.10.150.870">
    <property type="match status" value="1"/>
</dbReference>
<evidence type="ECO:0000256" key="11">
    <source>
        <dbReference type="ARBA" id="ARBA00049244"/>
    </source>
</evidence>
<sequence>MYAPLQILSSYSLLKNPNTIEQILQTAKSRGYEAVALTDVNVMYGAVAWYRSAQKYQIKPLFGLTLMVNGLVNTATTFPLVLIAENQTGYQNLMWLSSARMTNDSEMLFSTLVDHLSGINVILPSTSELSQLISAEYEATGDYWQQLIQLIDSSHLYLGINTQMAPKTQEQLIAFSKQNNTQIIAADDVDYLNPDDDFTSQVLKAIDSNSKLTDIVSMSHQRGTHILQDISAIQSAYAANADLQKAYQANEQLVQKSQVSISFSETALPPFQTPQGLSSSQFLRQTAFDGLKKRLQKRDVSVAQYEKRLSHELDVIDQLGFSDYFLIVWDIVNFASNNHIQTGPGRGSAAGSLVAYSLKITDVDPIQFNLLFERFLNAERVQMPDIDIDWPPSQREAVFEYLHQKYGKRNFGQIITFGTLAAKQALRDVGRVFGLPVPTLSKLSSSIPDGKNGRKVSIASALKEPKLLATIQTIDHGDLLLKTARQIEGLPKNYSTHAAGVVLSARPLVNTLPVQSGTEGRLLTQFEKDTVEQLGLLKIDILGLQNLTILSQALYHARQHLPQNFDISQIPLDDEQTIALFAKGDTNGVFQFESSGIKHVLRDLKPVMFEHIVAVNALYRPGPSQNIHQFVARRHGREPVTIPDPTLKTILAPTFGIIVYQEQVMLVAEAYAGFTLGEADVLRSAMSKKKLDKMQALHEQFIDGATKNGHTEAQAEKIFSYVDEFANYGFNRSHAVAYSKLAFQLAYMKAHYPVAFYTALLNANIGDQRKVQQYVSEAKSRGIVVLAPNINLSQRFWTSNDGQLQMGLNNIRGIRSDFVKAVLDERQQGNFQTIQSFVRRMPEKMRKTETLAQLAYSGALDGFGYNRNELIENSNSLIEGAAFGDLILQETKIKKFPELPLQERLEREKQAIGVNLSGHPLDAYRELILNENYNLIGDLTVPDKSVRFLGIVDKIRQIRTKKGDDMAFATISDLTGAISVTIFPNLFKNIQNILSVGTVLQIIGKSELDSRGELAIVANQIQTITKPHSKGTWYLQFDVAHDTPDNREKLIKVLAKHHGNNPVIIHWQQEGKNQQLDESFWMTDETVIILEVAPIIGEENVIFRKTR</sequence>
<evidence type="ECO:0000256" key="4">
    <source>
        <dbReference type="ARBA" id="ARBA00019114"/>
    </source>
</evidence>
<dbReference type="InterPro" id="IPR011708">
    <property type="entry name" value="DNA_pol3_alpha_NTPase_dom"/>
</dbReference>
<dbReference type="Pfam" id="PF02811">
    <property type="entry name" value="PHP"/>
    <property type="match status" value="1"/>
</dbReference>